<evidence type="ECO:0000313" key="2">
    <source>
        <dbReference type="Proteomes" id="UP001497700"/>
    </source>
</evidence>
<protein>
    <submittedName>
        <fullName evidence="1">Uncharacterized protein</fullName>
    </submittedName>
</protein>
<comment type="caution">
    <text evidence="1">The sequence shown here is derived from an EMBL/GenBank/DDBJ whole genome shotgun (WGS) entry which is preliminary data.</text>
</comment>
<reference evidence="1 2" key="1">
    <citation type="journal article" date="2022" name="New Phytol.">
        <title>Ecological generalism drives hyperdiversity of secondary metabolite gene clusters in xylarialean endophytes.</title>
        <authorList>
            <person name="Franco M.E.E."/>
            <person name="Wisecaver J.H."/>
            <person name="Arnold A.E."/>
            <person name="Ju Y.M."/>
            <person name="Slot J.C."/>
            <person name="Ahrendt S."/>
            <person name="Moore L.P."/>
            <person name="Eastman K.E."/>
            <person name="Scott K."/>
            <person name="Konkel Z."/>
            <person name="Mondo S.J."/>
            <person name="Kuo A."/>
            <person name="Hayes R.D."/>
            <person name="Haridas S."/>
            <person name="Andreopoulos B."/>
            <person name="Riley R."/>
            <person name="LaButti K."/>
            <person name="Pangilinan J."/>
            <person name="Lipzen A."/>
            <person name="Amirebrahimi M."/>
            <person name="Yan J."/>
            <person name="Adam C."/>
            <person name="Keymanesh K."/>
            <person name="Ng V."/>
            <person name="Louie K."/>
            <person name="Northen T."/>
            <person name="Drula E."/>
            <person name="Henrissat B."/>
            <person name="Hsieh H.M."/>
            <person name="Youens-Clark K."/>
            <person name="Lutzoni F."/>
            <person name="Miadlikowska J."/>
            <person name="Eastwood D.C."/>
            <person name="Hamelin R.C."/>
            <person name="Grigoriev I.V."/>
            <person name="U'Ren J.M."/>
        </authorList>
    </citation>
    <scope>NUCLEOTIDE SEQUENCE [LARGE SCALE GENOMIC DNA]</scope>
    <source>
        <strain evidence="1 2">CBS 119005</strain>
    </source>
</reference>
<dbReference type="Proteomes" id="UP001497700">
    <property type="component" value="Unassembled WGS sequence"/>
</dbReference>
<evidence type="ECO:0000313" key="1">
    <source>
        <dbReference type="EMBL" id="KAI4869902.1"/>
    </source>
</evidence>
<keyword evidence="2" id="KW-1185">Reference proteome</keyword>
<name>A0ACB9ZDU5_9PEZI</name>
<dbReference type="EMBL" id="MU393427">
    <property type="protein sequence ID" value="KAI4869902.1"/>
    <property type="molecule type" value="Genomic_DNA"/>
</dbReference>
<organism evidence="1 2">
    <name type="scientific">Hypoxylon rubiginosum</name>
    <dbReference type="NCBI Taxonomy" id="110542"/>
    <lineage>
        <taxon>Eukaryota</taxon>
        <taxon>Fungi</taxon>
        <taxon>Dikarya</taxon>
        <taxon>Ascomycota</taxon>
        <taxon>Pezizomycotina</taxon>
        <taxon>Sordariomycetes</taxon>
        <taxon>Xylariomycetidae</taxon>
        <taxon>Xylariales</taxon>
        <taxon>Hypoxylaceae</taxon>
        <taxon>Hypoxylon</taxon>
    </lineage>
</organism>
<accession>A0ACB9ZDU5</accession>
<sequence>MTKLDIGQNDERLPIITYSFAGYPCFDKQYPVSDKELQFLNASRHLRSTLGNKCLSDDLINVLPIIESDHFRVSCVEPVLKAVVQEKPDDEIWAKVRHAVAELAILPWQATSSLERASEPANFPSGDQQHVQRVEDILTNQICPMYIGLNRFHELHFGDIAGLQIASEAVFARCREGDNPIFAGGWVGFPAQANAKKMSLDSNVKMDVKKDVLTWYRNLVQHLSLLSQEYNPTGTAARTLIVNPLAATGKQRKLDFGIAASEDAGGVSQILVPGKLKQNSHDDVRKTWYSIGRYAREVLYSQHTRRFVLAFTLAGPLMRIWQFDRLGCIASDEFNVNQDGLRFVASILGFFQMDEKQLGFDPTIMRAADGNQYIDFERNGTRERLIIDRSMKRPFDIAGRGTTCWQAHSEADPHHPLVIKDSWQKAECDEGKLLQEATDKGVVNVARLYHHYTVKVSGAADDVQQNVRKNLDVTMAEDFRSSTQHPAKETNRVHRRIILSDQGLPIFCASSRVALLDALDACMDGHRSLLIKTGLLHRDISVNNIVINEKATDPSLRAFLIDLDLAARWELEGRRDKVGTRPFMAIGLLRGEPNRVNHDLESFFWVLFWLCVHYDGPGNCVGQTRYTRWKSARDLDLATRKLGTIADDAFFETLARRYFTPYFRPLVPWVCLLKAAVFPNSRPRETEADLGLYARMQSILRAAQNDPFVRASY</sequence>
<gene>
    <name evidence="1" type="ORF">F4820DRAFT_455575</name>
</gene>
<proteinExistence type="predicted"/>